<accession>A0A0N4V3T9</accession>
<dbReference type="Proteomes" id="UP000274131">
    <property type="component" value="Unassembled WGS sequence"/>
</dbReference>
<gene>
    <name evidence="2" type="ORF">EVEC_LOCUS4444</name>
</gene>
<sequence>MQRQEKPEYNVRKKKKRKRKKLFGLFSLKYDSDRSNELAIVLSLIGLAVGIYTVSALLYKISSKKLPSPSEIPLDDSVCCEPFDTENRMMKSVNYDALPDTCLGLLDDVPLLIKDESPRYAKITTKR</sequence>
<keyword evidence="3" id="KW-1185">Reference proteome</keyword>
<protein>
    <submittedName>
        <fullName evidence="4">Polyprotein</fullName>
    </submittedName>
</protein>
<evidence type="ECO:0000313" key="2">
    <source>
        <dbReference type="EMBL" id="VDD89693.1"/>
    </source>
</evidence>
<name>A0A0N4V3T9_ENTVE</name>
<reference evidence="2 3" key="2">
    <citation type="submission" date="2018-10" db="EMBL/GenBank/DDBJ databases">
        <authorList>
            <consortium name="Pathogen Informatics"/>
        </authorList>
    </citation>
    <scope>NUCLEOTIDE SEQUENCE [LARGE SCALE GENOMIC DNA]</scope>
</reference>
<organism evidence="4">
    <name type="scientific">Enterobius vermicularis</name>
    <name type="common">Human pinworm</name>
    <dbReference type="NCBI Taxonomy" id="51028"/>
    <lineage>
        <taxon>Eukaryota</taxon>
        <taxon>Metazoa</taxon>
        <taxon>Ecdysozoa</taxon>
        <taxon>Nematoda</taxon>
        <taxon>Chromadorea</taxon>
        <taxon>Rhabditida</taxon>
        <taxon>Spirurina</taxon>
        <taxon>Oxyuridomorpha</taxon>
        <taxon>Oxyuroidea</taxon>
        <taxon>Oxyuridae</taxon>
        <taxon>Enterobius</taxon>
    </lineage>
</organism>
<keyword evidence="1" id="KW-0472">Membrane</keyword>
<keyword evidence="1" id="KW-0812">Transmembrane</keyword>
<proteinExistence type="predicted"/>
<evidence type="ECO:0000313" key="3">
    <source>
        <dbReference type="Proteomes" id="UP000274131"/>
    </source>
</evidence>
<keyword evidence="1" id="KW-1133">Transmembrane helix</keyword>
<dbReference type="AlphaFoldDB" id="A0A0N4V3T9"/>
<reference evidence="4" key="1">
    <citation type="submission" date="2017-02" db="UniProtKB">
        <authorList>
            <consortium name="WormBaseParasite"/>
        </authorList>
    </citation>
    <scope>IDENTIFICATION</scope>
</reference>
<evidence type="ECO:0000313" key="4">
    <source>
        <dbReference type="WBParaSite" id="EVEC_0000473601-mRNA-1"/>
    </source>
</evidence>
<evidence type="ECO:0000256" key="1">
    <source>
        <dbReference type="SAM" id="Phobius"/>
    </source>
</evidence>
<feature type="transmembrane region" description="Helical" evidence="1">
    <location>
        <begin position="38"/>
        <end position="59"/>
    </location>
</feature>
<dbReference type="WBParaSite" id="EVEC_0000473601-mRNA-1">
    <property type="protein sequence ID" value="EVEC_0000473601-mRNA-1"/>
    <property type="gene ID" value="EVEC_0000473601"/>
</dbReference>
<dbReference type="EMBL" id="UXUI01007859">
    <property type="protein sequence ID" value="VDD89693.1"/>
    <property type="molecule type" value="Genomic_DNA"/>
</dbReference>